<name>A0A7Y6A1W4_9CELL</name>
<keyword evidence="2" id="KW-1185">Reference proteome</keyword>
<dbReference type="SUPFAM" id="SSF51161">
    <property type="entry name" value="Trimeric LpxA-like enzymes"/>
    <property type="match status" value="1"/>
</dbReference>
<evidence type="ECO:0000313" key="2">
    <source>
        <dbReference type="Proteomes" id="UP000565724"/>
    </source>
</evidence>
<dbReference type="EMBL" id="JABMCI010000056">
    <property type="protein sequence ID" value="NUU16969.1"/>
    <property type="molecule type" value="Genomic_DNA"/>
</dbReference>
<dbReference type="AlphaFoldDB" id="A0A7Y6A1W4"/>
<gene>
    <name evidence="1" type="ORF">HP550_06865</name>
</gene>
<dbReference type="Gene3D" id="2.160.10.10">
    <property type="entry name" value="Hexapeptide repeat proteins"/>
    <property type="match status" value="1"/>
</dbReference>
<dbReference type="InterPro" id="IPR011004">
    <property type="entry name" value="Trimer_LpxA-like_sf"/>
</dbReference>
<organism evidence="1 2">
    <name type="scientific">Cellulomonas humilata</name>
    <dbReference type="NCBI Taxonomy" id="144055"/>
    <lineage>
        <taxon>Bacteria</taxon>
        <taxon>Bacillati</taxon>
        <taxon>Actinomycetota</taxon>
        <taxon>Actinomycetes</taxon>
        <taxon>Micrococcales</taxon>
        <taxon>Cellulomonadaceae</taxon>
        <taxon>Cellulomonas</taxon>
    </lineage>
</organism>
<evidence type="ECO:0000313" key="1">
    <source>
        <dbReference type="EMBL" id="NUU16969.1"/>
    </source>
</evidence>
<reference evidence="1 2" key="1">
    <citation type="submission" date="2020-05" db="EMBL/GenBank/DDBJ databases">
        <title>Genome Sequencing of Type Strains.</title>
        <authorList>
            <person name="Lemaire J.F."/>
            <person name="Inderbitzin P."/>
            <person name="Gregorio O.A."/>
            <person name="Collins S.B."/>
            <person name="Wespe N."/>
            <person name="Knight-Connoni V."/>
        </authorList>
    </citation>
    <scope>NUCLEOTIDE SEQUENCE [LARGE SCALE GENOMIC DNA]</scope>
    <source>
        <strain evidence="1 2">ATCC 25174</strain>
    </source>
</reference>
<dbReference type="RefSeq" id="WP_175346837.1">
    <property type="nucleotide sequence ID" value="NZ_JABMCI010000056.1"/>
</dbReference>
<proteinExistence type="predicted"/>
<comment type="caution">
    <text evidence="1">The sequence shown here is derived from an EMBL/GenBank/DDBJ whole genome shotgun (WGS) entry which is preliminary data.</text>
</comment>
<evidence type="ECO:0008006" key="3">
    <source>
        <dbReference type="Google" id="ProtNLM"/>
    </source>
</evidence>
<sequence length="219" mass="22865">MRISLAALLPASQAKNWILRKLGHDVAPSAHISPIFVVGRTRLIVGSDARIGALNAFRNVVSVKLGDGAELGQLNWVSAAPFLLDASGSASAGHLELGEHASLTNRHYVDVSGGVRLERFAIVAGVRSVLMTHGIDVADGVLDTAPIVVGEYAMVGGCVNMVLGSTVPPRSVVAMGAVVVRGLTEEGHLYAGVPAVSKRRVDMGQFGSRKTGKIMPRDA</sequence>
<dbReference type="Proteomes" id="UP000565724">
    <property type="component" value="Unassembled WGS sequence"/>
</dbReference>
<accession>A0A7Y6A1W4</accession>
<protein>
    <recommendedName>
        <fullName evidence="3">Acetyltransferase</fullName>
    </recommendedName>
</protein>